<keyword evidence="5" id="KW-0474">Menaquinone biosynthesis</keyword>
<dbReference type="InterPro" id="IPR015890">
    <property type="entry name" value="Chorismate_C"/>
</dbReference>
<keyword evidence="8" id="KW-1185">Reference proteome</keyword>
<dbReference type="InterPro" id="IPR005801">
    <property type="entry name" value="ADC_synthase"/>
</dbReference>
<organism evidence="7 8">
    <name type="scientific">Vibrio hippocampi</name>
    <dbReference type="NCBI Taxonomy" id="654686"/>
    <lineage>
        <taxon>Bacteria</taxon>
        <taxon>Pseudomonadati</taxon>
        <taxon>Pseudomonadota</taxon>
        <taxon>Gammaproteobacteria</taxon>
        <taxon>Vibrionales</taxon>
        <taxon>Vibrionaceae</taxon>
        <taxon>Vibrio</taxon>
    </lineage>
</organism>
<dbReference type="Gene3D" id="3.60.120.10">
    <property type="entry name" value="Anthranilate synthase"/>
    <property type="match status" value="1"/>
</dbReference>
<comment type="caution">
    <text evidence="7">The sequence shown here is derived from an EMBL/GenBank/DDBJ whole genome shotgun (WGS) entry which is preliminary data.</text>
</comment>
<dbReference type="InterPro" id="IPR004561">
    <property type="entry name" value="IsoChor_synthase"/>
</dbReference>
<keyword evidence="3 5" id="KW-0460">Magnesium</keyword>
<feature type="domain" description="Chorismate-utilising enzyme C-terminal" evidence="6">
    <location>
        <begin position="180"/>
        <end position="433"/>
    </location>
</feature>
<dbReference type="EC" id="5.4.4.2" evidence="5"/>
<dbReference type="PANTHER" id="PTHR47253:SF4">
    <property type="entry name" value="ISOCHORISMATE SYNTHASE 2, CHLOROPLASTIC"/>
    <property type="match status" value="1"/>
</dbReference>
<dbReference type="PANTHER" id="PTHR47253">
    <property type="match status" value="1"/>
</dbReference>
<keyword evidence="4 5" id="KW-0413">Isomerase</keyword>
<evidence type="ECO:0000259" key="6">
    <source>
        <dbReference type="Pfam" id="PF00425"/>
    </source>
</evidence>
<feature type="active site" description="Proton donor" evidence="5">
    <location>
        <position position="251"/>
    </location>
</feature>
<sequence length="451" mass="50240">MITLYGNSKNLSFEVDLSQLKHVISQLIEQIKTAPTGVRRLELALSSAPTVGMIDWLEAQPHFPKFYWQTRDAREEVVALGQLHTFSDPAPAYTILAENQRVWGGRSFDGQTDKNPRCMSALFFLPQIELIRIDHQWYLAANIGLNKQVTIQALSQLIAETVELTPLSNEVVACHHTPERKQWQTLVDDALDNICAQKFEKVVLARKTEIHLSSSMTGAQFLKASVLANHNSFHFLMSLSKSHCFIGSTPERLYRRIDRDLETEALAGTIGRGDSASQDLELANWLTQDVKNVNENQYVVDDVITSLQPFSESVVVDNTCQLVRLRSVQHLKRSISAVLQPGINGVQLLKALQPTAAVAGLPRQQALEYIAQHEPFARGWYAGSVGYLSHKKAEFCVSIRSAMVSGRQCQLFAGAGIVPGSVAEHEWHELDKKMQTLLSLISDNPYLGVAS</sequence>
<dbReference type="SUPFAM" id="SSF56322">
    <property type="entry name" value="ADC synthase"/>
    <property type="match status" value="1"/>
</dbReference>
<dbReference type="NCBIfam" id="TIGR00543">
    <property type="entry name" value="isochor_syn"/>
    <property type="match status" value="1"/>
</dbReference>
<feature type="binding site" evidence="5">
    <location>
        <position position="429"/>
    </location>
    <ligand>
        <name>Mg(2+)</name>
        <dbReference type="ChEBI" id="CHEBI:18420"/>
    </ligand>
</feature>
<keyword evidence="5" id="KW-0479">Metal-binding</keyword>
<evidence type="ECO:0000256" key="3">
    <source>
        <dbReference type="ARBA" id="ARBA00022842"/>
    </source>
</evidence>
<evidence type="ECO:0000256" key="2">
    <source>
        <dbReference type="ARBA" id="ARBA00005297"/>
    </source>
</evidence>
<comment type="similarity">
    <text evidence="2 5">Belongs to the isochorismate synthase family.</text>
</comment>
<dbReference type="InterPro" id="IPR044250">
    <property type="entry name" value="MenF-like"/>
</dbReference>
<name>A0ABM8ZID5_9VIBR</name>
<dbReference type="GO" id="GO:0008909">
    <property type="term" value="F:isochorismate synthase activity"/>
    <property type="evidence" value="ECO:0007669"/>
    <property type="project" value="UniProtKB-EC"/>
</dbReference>
<evidence type="ECO:0000256" key="4">
    <source>
        <dbReference type="ARBA" id="ARBA00023235"/>
    </source>
</evidence>
<protein>
    <recommendedName>
        <fullName evidence="5">Isochorismate synthase MenF</fullName>
        <ecNumber evidence="5">5.4.4.2</ecNumber>
    </recommendedName>
    <alternativeName>
        <fullName evidence="5">Isochorismate mutase</fullName>
    </alternativeName>
</protein>
<comment type="pathway">
    <text evidence="5">Quinol/quinone metabolism; menaquinone biosynthesis.</text>
</comment>
<feature type="active site" description="Proton acceptor" evidence="5">
    <location>
        <position position="201"/>
    </location>
</feature>
<dbReference type="EMBL" id="CAKLCM010000002">
    <property type="protein sequence ID" value="CAH0526588.1"/>
    <property type="molecule type" value="Genomic_DNA"/>
</dbReference>
<dbReference type="HAMAP" id="MF_01935">
    <property type="entry name" value="MenF"/>
    <property type="match status" value="1"/>
</dbReference>
<evidence type="ECO:0000256" key="1">
    <source>
        <dbReference type="ARBA" id="ARBA00000799"/>
    </source>
</evidence>
<accession>A0ABM8ZID5</accession>
<dbReference type="Pfam" id="PF00425">
    <property type="entry name" value="Chorismate_bind"/>
    <property type="match status" value="1"/>
</dbReference>
<evidence type="ECO:0000256" key="5">
    <source>
        <dbReference type="HAMAP-Rule" id="MF_01935"/>
    </source>
</evidence>
<comment type="cofactor">
    <cofactor evidence="5">
        <name>Mg(2+)</name>
        <dbReference type="ChEBI" id="CHEBI:18420"/>
    </cofactor>
</comment>
<comment type="pathway">
    <text evidence="5">Quinol/quinone metabolism; 1,4-dihydroxy-2-naphthoate biosynthesis; 1,4-dihydroxy-2-naphthoate from chorismate: step 1/7.</text>
</comment>
<evidence type="ECO:0000313" key="7">
    <source>
        <dbReference type="EMBL" id="CAH0526588.1"/>
    </source>
</evidence>
<proteinExistence type="inferred from homology"/>
<dbReference type="Proteomes" id="UP000838160">
    <property type="component" value="Unassembled WGS sequence"/>
</dbReference>
<feature type="binding site" evidence="5">
    <location>
        <position position="295"/>
    </location>
    <ligand>
        <name>Mg(2+)</name>
        <dbReference type="ChEBI" id="CHEBI:18420"/>
    </ligand>
</feature>
<reference evidence="7" key="1">
    <citation type="submission" date="2021-12" db="EMBL/GenBank/DDBJ databases">
        <authorList>
            <person name="Rodrigo-Torres L."/>
            <person name="Arahal R. D."/>
            <person name="Lucena T."/>
        </authorList>
    </citation>
    <scope>NUCLEOTIDE SEQUENCE</scope>
    <source>
        <strain evidence="7">CECT 8226</strain>
    </source>
</reference>
<evidence type="ECO:0000313" key="8">
    <source>
        <dbReference type="Proteomes" id="UP000838160"/>
    </source>
</evidence>
<comment type="function">
    <text evidence="5">Catalyzes the conversion of chorismate to isochorismate.</text>
</comment>
<dbReference type="InterPro" id="IPR034681">
    <property type="entry name" value="MenF"/>
</dbReference>
<gene>
    <name evidence="5 7" type="primary">menF</name>
    <name evidence="7" type="ORF">VHP8226_01942</name>
</gene>
<comment type="catalytic activity">
    <reaction evidence="1 5">
        <text>chorismate = isochorismate</text>
        <dbReference type="Rhea" id="RHEA:18985"/>
        <dbReference type="ChEBI" id="CHEBI:29748"/>
        <dbReference type="ChEBI" id="CHEBI:29780"/>
        <dbReference type="EC" id="5.4.4.2"/>
    </reaction>
</comment>